<sequence>MIWVIFIITAACAFCVGYAIRRGSVCTVVAARALVLDGKSSRFRAFLVAAAGSGTVMIPLHWALPDLTTLSAGYPVTGFVLLSGAAFGLGAWINGACALGTLAHLTGGNLKYVGTIVGMVAGAVLTTALDIPGYLQNTPRPSPLETPGLFSVSFVVLLALCLLVALYRRVPRWWRTFRNAGSMRMGPYRSMLVVGVFGGILYVFAGNWTYVTILSHRAARLVDPMHMPGSWLALSCALAVVSGGITAALRSGKFRLQHPALTSLFRPVTGGIIMGTSAMIIPGGNGTVLLYGVPSLAPHAIAAYGTMVATLIACFGVSKITVPTSGRSC</sequence>
<feature type="transmembrane region" description="Helical" evidence="1">
    <location>
        <begin position="188"/>
        <end position="210"/>
    </location>
</feature>
<gene>
    <name evidence="2" type="ORF">FEV53_19350</name>
</gene>
<dbReference type="Pfam" id="PF04143">
    <property type="entry name" value="Sulf_transp"/>
    <property type="match status" value="1"/>
</dbReference>
<proteinExistence type="predicted"/>
<feature type="transmembrane region" description="Helical" evidence="1">
    <location>
        <begin position="6"/>
        <end position="31"/>
    </location>
</feature>
<dbReference type="OrthoDB" id="7443803at2"/>
<feature type="transmembrane region" description="Helical" evidence="1">
    <location>
        <begin position="261"/>
        <end position="281"/>
    </location>
</feature>
<reference evidence="2 3" key="1">
    <citation type="submission" date="2019-06" db="EMBL/GenBank/DDBJ databases">
        <title>Paenimaribius caenipelagi gen. nov., sp. nov., isolated from a tidal flat.</title>
        <authorList>
            <person name="Yoon J.-H."/>
        </authorList>
    </citation>
    <scope>NUCLEOTIDE SEQUENCE [LARGE SCALE GENOMIC DNA]</scope>
    <source>
        <strain evidence="2 3">JBTF-M29</strain>
    </source>
</reference>
<keyword evidence="1" id="KW-1133">Transmembrane helix</keyword>
<keyword evidence="1" id="KW-0472">Membrane</keyword>
<keyword evidence="3" id="KW-1185">Reference proteome</keyword>
<protein>
    <submittedName>
        <fullName evidence="2">Response regulator SirA</fullName>
    </submittedName>
</protein>
<feature type="transmembrane region" description="Helical" evidence="1">
    <location>
        <begin position="230"/>
        <end position="249"/>
    </location>
</feature>
<dbReference type="EMBL" id="VFSV01000084">
    <property type="protein sequence ID" value="TRD14215.1"/>
    <property type="molecule type" value="Genomic_DNA"/>
</dbReference>
<feature type="transmembrane region" description="Helical" evidence="1">
    <location>
        <begin position="112"/>
        <end position="129"/>
    </location>
</feature>
<dbReference type="InterPro" id="IPR007272">
    <property type="entry name" value="Sulf_transp_TsuA/YedE"/>
</dbReference>
<evidence type="ECO:0000313" key="2">
    <source>
        <dbReference type="EMBL" id="TRD14215.1"/>
    </source>
</evidence>
<dbReference type="RefSeq" id="WP_142836304.1">
    <property type="nucleotide sequence ID" value="NZ_VFSV01000084.1"/>
</dbReference>
<name>A0A547PJ82_9RHOB</name>
<evidence type="ECO:0000256" key="1">
    <source>
        <dbReference type="SAM" id="Phobius"/>
    </source>
</evidence>
<feature type="transmembrane region" description="Helical" evidence="1">
    <location>
        <begin position="43"/>
        <end position="64"/>
    </location>
</feature>
<comment type="caution">
    <text evidence="2">The sequence shown here is derived from an EMBL/GenBank/DDBJ whole genome shotgun (WGS) entry which is preliminary data.</text>
</comment>
<accession>A0A547PJ82</accession>
<feature type="transmembrane region" description="Helical" evidence="1">
    <location>
        <begin position="301"/>
        <end position="322"/>
    </location>
</feature>
<feature type="transmembrane region" description="Helical" evidence="1">
    <location>
        <begin position="149"/>
        <end position="167"/>
    </location>
</feature>
<keyword evidence="1" id="KW-0812">Transmembrane</keyword>
<feature type="transmembrane region" description="Helical" evidence="1">
    <location>
        <begin position="76"/>
        <end position="100"/>
    </location>
</feature>
<evidence type="ECO:0000313" key="3">
    <source>
        <dbReference type="Proteomes" id="UP000318590"/>
    </source>
</evidence>
<organism evidence="2 3">
    <name type="scientific">Palleronia caenipelagi</name>
    <dbReference type="NCBI Taxonomy" id="2489174"/>
    <lineage>
        <taxon>Bacteria</taxon>
        <taxon>Pseudomonadati</taxon>
        <taxon>Pseudomonadota</taxon>
        <taxon>Alphaproteobacteria</taxon>
        <taxon>Rhodobacterales</taxon>
        <taxon>Roseobacteraceae</taxon>
        <taxon>Palleronia</taxon>
    </lineage>
</organism>
<dbReference type="AlphaFoldDB" id="A0A547PJ82"/>
<dbReference type="Proteomes" id="UP000318590">
    <property type="component" value="Unassembled WGS sequence"/>
</dbReference>